<dbReference type="NCBIfam" id="NF041384">
    <property type="entry name" value="YHS_seleno_dom"/>
    <property type="match status" value="1"/>
</dbReference>
<gene>
    <name evidence="1" type="ORF">ABIC20_003528</name>
</gene>
<evidence type="ECO:0000313" key="2">
    <source>
        <dbReference type="Proteomes" id="UP001549119"/>
    </source>
</evidence>
<reference evidence="1 2" key="1">
    <citation type="submission" date="2024-06" db="EMBL/GenBank/DDBJ databases">
        <title>Genomics of switchgrass bacterial isolates.</title>
        <authorList>
            <person name="Shade A."/>
        </authorList>
    </citation>
    <scope>NUCLEOTIDE SEQUENCE [LARGE SCALE GENOMIC DNA]</scope>
    <source>
        <strain evidence="1 2">PvP084</strain>
    </source>
</reference>
<name>A0ABV2NI74_9HYPH</name>
<dbReference type="GeneID" id="91146389"/>
<evidence type="ECO:0000313" key="1">
    <source>
        <dbReference type="EMBL" id="MET3866219.1"/>
    </source>
</evidence>
<organism evidence="1 2">
    <name type="scientific">Methylobacterium radiotolerans</name>
    <dbReference type="NCBI Taxonomy" id="31998"/>
    <lineage>
        <taxon>Bacteria</taxon>
        <taxon>Pseudomonadati</taxon>
        <taxon>Pseudomonadota</taxon>
        <taxon>Alphaproteobacteria</taxon>
        <taxon>Hyphomicrobiales</taxon>
        <taxon>Methylobacteriaceae</taxon>
        <taxon>Methylobacterium</taxon>
    </lineage>
</organism>
<dbReference type="RefSeq" id="WP_012320967.1">
    <property type="nucleotide sequence ID" value="NZ_BJXP01000050.1"/>
</dbReference>
<sequence length="194" mass="20523">MWLTRPDPAARALPAFGRSGAIIPKAALTLARAAGLSAALAALPGLAPGRAAAEEGLPARTRIELLTLNGFDPVSYFLEGGPQAGLARFELSWGGQVWRFSSGANRAAFRDDPPAYAPRLGGYDAAGILEGRLVDADPLVFAVIGERLYLFRDAGRRARFLAEPDLARQAEAAWPAVSRLQDVPPDAPPTDAPR</sequence>
<comment type="caution">
    <text evidence="1">The sequence shown here is derived from an EMBL/GenBank/DDBJ whole genome shotgun (WGS) entry which is preliminary data.</text>
</comment>
<accession>A0ABV2NI74</accession>
<proteinExistence type="predicted"/>
<dbReference type="EMBL" id="JBEPNW010000002">
    <property type="protein sequence ID" value="MET3866219.1"/>
    <property type="molecule type" value="Genomic_DNA"/>
</dbReference>
<dbReference type="Proteomes" id="UP001549119">
    <property type="component" value="Unassembled WGS sequence"/>
</dbReference>
<keyword evidence="2" id="KW-1185">Reference proteome</keyword>
<protein>
    <submittedName>
        <fullName evidence="1">YHS domain-containing protein</fullName>
    </submittedName>
</protein>